<keyword evidence="1" id="KW-0472">Membrane</keyword>
<name>A0ABY8C5H3_9FIRM</name>
<keyword evidence="1" id="KW-1133">Transmembrane helix</keyword>
<gene>
    <name evidence="2" type="ORF">PYS61_06415</name>
</gene>
<reference evidence="2 3" key="1">
    <citation type="submission" date="2023-02" db="EMBL/GenBank/DDBJ databases">
        <title>Novel Oscillospiraceae bacterial genomes.</title>
        <authorList>
            <person name="Srinivasan S."/>
            <person name="Austin M.N."/>
            <person name="Fiedler T.L."/>
            <person name="Strenk S.M."/>
            <person name="Agnew K.J."/>
            <person name="Nagana Gowda G.A."/>
            <person name="Raftery D."/>
            <person name="Beamer M.A."/>
            <person name="Achilles S.L."/>
            <person name="Wiesenfeld H.C."/>
            <person name="Fredricks D.N."/>
            <person name="Hillier S.L."/>
        </authorList>
    </citation>
    <scope>NUCLEOTIDE SEQUENCE [LARGE SCALE GENOMIC DNA]</scope>
    <source>
        <strain evidence="2 3">CHIC02 1186E3-8</strain>
    </source>
</reference>
<feature type="transmembrane region" description="Helical" evidence="1">
    <location>
        <begin position="51"/>
        <end position="71"/>
    </location>
</feature>
<evidence type="ECO:0000313" key="3">
    <source>
        <dbReference type="Proteomes" id="UP001220478"/>
    </source>
</evidence>
<evidence type="ECO:0000256" key="1">
    <source>
        <dbReference type="SAM" id="Phobius"/>
    </source>
</evidence>
<dbReference type="RefSeq" id="WP_315568054.1">
    <property type="nucleotide sequence ID" value="NZ_CP118866.1"/>
</dbReference>
<protein>
    <submittedName>
        <fullName evidence="2">Uncharacterized protein</fullName>
    </submittedName>
</protein>
<proteinExistence type="predicted"/>
<feature type="transmembrane region" description="Helical" evidence="1">
    <location>
        <begin position="21"/>
        <end position="45"/>
    </location>
</feature>
<sequence>MPRRTKKRSLTADIAKIITTVLHSALGLFLLGVLLIVAFIGILLLLTGNNYHLLFLILGILFLLIIAVAWLRYYMHSAE</sequence>
<keyword evidence="3" id="KW-1185">Reference proteome</keyword>
<evidence type="ECO:0000313" key="2">
    <source>
        <dbReference type="EMBL" id="WEG35549.1"/>
    </source>
</evidence>
<keyword evidence="1" id="KW-0812">Transmembrane</keyword>
<dbReference type="Proteomes" id="UP001220478">
    <property type="component" value="Chromosome"/>
</dbReference>
<organism evidence="2 3">
    <name type="scientific">Amygdalobacter indicium</name>
    <dbReference type="NCBI Taxonomy" id="3029272"/>
    <lineage>
        <taxon>Bacteria</taxon>
        <taxon>Bacillati</taxon>
        <taxon>Bacillota</taxon>
        <taxon>Clostridia</taxon>
        <taxon>Eubacteriales</taxon>
        <taxon>Oscillospiraceae</taxon>
        <taxon>Amygdalobacter</taxon>
    </lineage>
</organism>
<accession>A0ABY8C5H3</accession>
<dbReference type="EMBL" id="CP118868">
    <property type="protein sequence ID" value="WEG35549.1"/>
    <property type="molecule type" value="Genomic_DNA"/>
</dbReference>